<dbReference type="PROSITE" id="PS50893">
    <property type="entry name" value="ABC_TRANSPORTER_2"/>
    <property type="match status" value="2"/>
</dbReference>
<keyword evidence="1" id="KW-0813">Transport</keyword>
<dbReference type="STRING" id="1077972.ARGLB_077_00230"/>
<sequence>MEHKPLLQMRGIDKHFGATHALKGIDLTLDRGEVLGLIGENGAGKSTIIKILSGAYDMDAGEIRINGEPVAIGNPRASQSLGISTIYQELTLFPDLTAIDNILAGREICKEGTGNALISPLDRKRMRREAQEILADELGIDLDLNVPVRQLTLAEKQLVEIARSLHSRARIIIMDEPTEALESQEREKLFEIIDRMRRSGRAVIYVSHLLDELIRVTDRVMVMRDGANVATQPVAEVSVETIISKMIGRDLGEKYAIKAPPTDIVVLETNNLGLKGRFEDVNFKLRKGEILGIAGLDGAGKQDVVRAIYGAAPFDSGQVRLDGTSLEEHSIDKAKAAGVGLMPGDRKTEGLFLDKSLEWNITIAETAKTQKSRLRLGDLKASAQDYVDSMSIRTRGVEQSVGDLSGGNQQKAMLARWLQTRPKVLVLEEPTRGVDIKSKAEIYRQIVSAAADGTAFIIVSADSPELLGLCHRILVMHSGRVAADLDADTTDAETIAYYSVQTTGAHQ</sequence>
<dbReference type="InterPro" id="IPR003439">
    <property type="entry name" value="ABC_transporter-like_ATP-bd"/>
</dbReference>
<dbReference type="InterPro" id="IPR027417">
    <property type="entry name" value="P-loop_NTPase"/>
</dbReference>
<dbReference type="InterPro" id="IPR050107">
    <property type="entry name" value="ABC_carbohydrate_import_ATPase"/>
</dbReference>
<dbReference type="Gene3D" id="3.40.50.300">
    <property type="entry name" value="P-loop containing nucleotide triphosphate hydrolases"/>
    <property type="match status" value="2"/>
</dbReference>
<keyword evidence="6 10" id="KW-0067">ATP-binding</keyword>
<reference evidence="10 11" key="1">
    <citation type="submission" date="2011-12" db="EMBL/GenBank/DDBJ databases">
        <title>Whole genome shotgun sequence of Arthrobacter globiformis NBRC 12137.</title>
        <authorList>
            <person name="Miyazawa S."/>
            <person name="Hosoyama A."/>
            <person name="Tsuchikane K."/>
            <person name="Katsumata H."/>
            <person name="Yamazaki S."/>
            <person name="Fujita N."/>
        </authorList>
    </citation>
    <scope>NUCLEOTIDE SEQUENCE [LARGE SCALE GENOMIC DNA]</scope>
    <source>
        <strain evidence="10 11">NBRC 12137</strain>
    </source>
</reference>
<accession>H0QPQ5</accession>
<evidence type="ECO:0000256" key="5">
    <source>
        <dbReference type="ARBA" id="ARBA00022741"/>
    </source>
</evidence>
<comment type="caution">
    <text evidence="10">The sequence shown here is derived from an EMBL/GenBank/DDBJ whole genome shotgun (WGS) entry which is preliminary data.</text>
</comment>
<dbReference type="CDD" id="cd03215">
    <property type="entry name" value="ABC_Carb_Monos_II"/>
    <property type="match status" value="1"/>
</dbReference>
<keyword evidence="4" id="KW-0677">Repeat</keyword>
<evidence type="ECO:0000256" key="7">
    <source>
        <dbReference type="ARBA" id="ARBA00022967"/>
    </source>
</evidence>
<dbReference type="PANTHER" id="PTHR43790">
    <property type="entry name" value="CARBOHYDRATE TRANSPORT ATP-BINDING PROTEIN MG119-RELATED"/>
    <property type="match status" value="1"/>
</dbReference>
<keyword evidence="11" id="KW-1185">Reference proteome</keyword>
<evidence type="ECO:0000256" key="3">
    <source>
        <dbReference type="ARBA" id="ARBA00022597"/>
    </source>
</evidence>
<dbReference type="InterPro" id="IPR017871">
    <property type="entry name" value="ABC_transporter-like_CS"/>
</dbReference>
<name>H0QPQ5_ARTG1</name>
<evidence type="ECO:0000256" key="6">
    <source>
        <dbReference type="ARBA" id="ARBA00022840"/>
    </source>
</evidence>
<dbReference type="EMBL" id="BAEG01000077">
    <property type="protein sequence ID" value="GAB14806.1"/>
    <property type="molecule type" value="Genomic_DNA"/>
</dbReference>
<dbReference type="InterPro" id="IPR003593">
    <property type="entry name" value="AAA+_ATPase"/>
</dbReference>
<keyword evidence="3" id="KW-0762">Sugar transport</keyword>
<dbReference type="GO" id="GO:0005524">
    <property type="term" value="F:ATP binding"/>
    <property type="evidence" value="ECO:0007669"/>
    <property type="project" value="UniProtKB-KW"/>
</dbReference>
<evidence type="ECO:0000256" key="2">
    <source>
        <dbReference type="ARBA" id="ARBA00022475"/>
    </source>
</evidence>
<keyword evidence="7" id="KW-1278">Translocase</keyword>
<dbReference type="PANTHER" id="PTHR43790:SF3">
    <property type="entry name" value="D-ALLOSE IMPORT ATP-BINDING PROTEIN ALSA-RELATED"/>
    <property type="match status" value="1"/>
</dbReference>
<dbReference type="SUPFAM" id="SSF52540">
    <property type="entry name" value="P-loop containing nucleoside triphosphate hydrolases"/>
    <property type="match status" value="2"/>
</dbReference>
<dbReference type="SMART" id="SM00382">
    <property type="entry name" value="AAA"/>
    <property type="match status" value="2"/>
</dbReference>
<evidence type="ECO:0000256" key="8">
    <source>
        <dbReference type="ARBA" id="ARBA00023136"/>
    </source>
</evidence>
<organism evidence="10 11">
    <name type="scientific">Arthrobacter globiformis (strain ATCC 8010 / DSM 20124 / JCM 1332 / NBRC 12137 / NCIMB 8907 / NRRL B-2979 / 168)</name>
    <dbReference type="NCBI Taxonomy" id="1077972"/>
    <lineage>
        <taxon>Bacteria</taxon>
        <taxon>Bacillati</taxon>
        <taxon>Actinomycetota</taxon>
        <taxon>Actinomycetes</taxon>
        <taxon>Micrococcales</taxon>
        <taxon>Micrococcaceae</taxon>
        <taxon>Arthrobacter</taxon>
    </lineage>
</organism>
<dbReference type="eggNOG" id="COG1129">
    <property type="taxonomic scope" value="Bacteria"/>
</dbReference>
<gene>
    <name evidence="10" type="primary">rbsA</name>
    <name evidence="10" type="ORF">ARGLB_077_00230</name>
</gene>
<proteinExistence type="predicted"/>
<dbReference type="RefSeq" id="WP_003803645.1">
    <property type="nucleotide sequence ID" value="NZ_BAEG01000077.1"/>
</dbReference>
<evidence type="ECO:0000256" key="4">
    <source>
        <dbReference type="ARBA" id="ARBA00022737"/>
    </source>
</evidence>
<evidence type="ECO:0000313" key="10">
    <source>
        <dbReference type="EMBL" id="GAB14806.1"/>
    </source>
</evidence>
<feature type="domain" description="ABC transporter" evidence="9">
    <location>
        <begin position="259"/>
        <end position="503"/>
    </location>
</feature>
<dbReference type="PROSITE" id="PS00211">
    <property type="entry name" value="ABC_TRANSPORTER_1"/>
    <property type="match status" value="1"/>
</dbReference>
<evidence type="ECO:0000259" key="9">
    <source>
        <dbReference type="PROSITE" id="PS50893"/>
    </source>
</evidence>
<evidence type="ECO:0000313" key="11">
    <source>
        <dbReference type="Proteomes" id="UP000003828"/>
    </source>
</evidence>
<keyword evidence="5" id="KW-0547">Nucleotide-binding</keyword>
<dbReference type="Pfam" id="PF00005">
    <property type="entry name" value="ABC_tran"/>
    <property type="match status" value="2"/>
</dbReference>
<dbReference type="AlphaFoldDB" id="H0QPQ5"/>
<protein>
    <submittedName>
        <fullName evidence="10">Ribose ABC transporter ATP-binding protein</fullName>
    </submittedName>
</protein>
<feature type="domain" description="ABC transporter" evidence="9">
    <location>
        <begin position="7"/>
        <end position="250"/>
    </location>
</feature>
<dbReference type="GO" id="GO:0016887">
    <property type="term" value="F:ATP hydrolysis activity"/>
    <property type="evidence" value="ECO:0007669"/>
    <property type="project" value="InterPro"/>
</dbReference>
<evidence type="ECO:0000256" key="1">
    <source>
        <dbReference type="ARBA" id="ARBA00022448"/>
    </source>
</evidence>
<dbReference type="Proteomes" id="UP000003828">
    <property type="component" value="Unassembled WGS sequence"/>
</dbReference>
<dbReference type="CDD" id="cd03216">
    <property type="entry name" value="ABC_Carb_Monos_I"/>
    <property type="match status" value="1"/>
</dbReference>
<keyword evidence="2" id="KW-1003">Cell membrane</keyword>
<keyword evidence="8" id="KW-0472">Membrane</keyword>